<dbReference type="InterPro" id="IPR004254">
    <property type="entry name" value="AdipoR/HlyIII-related"/>
</dbReference>
<feature type="transmembrane region" description="Helical" evidence="7">
    <location>
        <begin position="54"/>
        <end position="72"/>
    </location>
</feature>
<dbReference type="GO" id="GO:0046872">
    <property type="term" value="F:metal ion binding"/>
    <property type="evidence" value="ECO:0007669"/>
    <property type="project" value="UniProtKB-KW"/>
</dbReference>
<evidence type="ECO:0000313" key="8">
    <source>
        <dbReference type="EMBL" id="KAK2162671.1"/>
    </source>
</evidence>
<feature type="binding site" evidence="6">
    <location>
        <position position="105"/>
    </location>
    <ligand>
        <name>Zn(2+)</name>
        <dbReference type="ChEBI" id="CHEBI:29105"/>
    </ligand>
</feature>
<accession>A0AAD9NC11</accession>
<organism evidence="8 9">
    <name type="scientific">Paralvinella palmiformis</name>
    <dbReference type="NCBI Taxonomy" id="53620"/>
    <lineage>
        <taxon>Eukaryota</taxon>
        <taxon>Metazoa</taxon>
        <taxon>Spiralia</taxon>
        <taxon>Lophotrochozoa</taxon>
        <taxon>Annelida</taxon>
        <taxon>Polychaeta</taxon>
        <taxon>Sedentaria</taxon>
        <taxon>Canalipalpata</taxon>
        <taxon>Terebellida</taxon>
        <taxon>Terebelliformia</taxon>
        <taxon>Alvinellidae</taxon>
        <taxon>Paralvinella</taxon>
    </lineage>
</organism>
<dbReference type="Pfam" id="PF03006">
    <property type="entry name" value="HlyIII"/>
    <property type="match status" value="1"/>
</dbReference>
<feature type="binding site" evidence="6">
    <location>
        <position position="258"/>
    </location>
    <ligand>
        <name>Zn(2+)</name>
        <dbReference type="ChEBI" id="CHEBI:29105"/>
    </ligand>
</feature>
<feature type="transmembrane region" description="Helical" evidence="7">
    <location>
        <begin position="154"/>
        <end position="172"/>
    </location>
</feature>
<comment type="caution">
    <text evidence="8">The sequence shown here is derived from an EMBL/GenBank/DDBJ whole genome shotgun (WGS) entry which is preliminary data.</text>
</comment>
<evidence type="ECO:0000256" key="3">
    <source>
        <dbReference type="ARBA" id="ARBA00022692"/>
    </source>
</evidence>
<evidence type="ECO:0000256" key="5">
    <source>
        <dbReference type="ARBA" id="ARBA00023136"/>
    </source>
</evidence>
<evidence type="ECO:0000256" key="7">
    <source>
        <dbReference type="SAM" id="Phobius"/>
    </source>
</evidence>
<dbReference type="AlphaFoldDB" id="A0AAD9NC11"/>
<evidence type="ECO:0000256" key="2">
    <source>
        <dbReference type="ARBA" id="ARBA00007018"/>
    </source>
</evidence>
<sequence>MEKGVAQKSRYHHVEEMPEHFKEMFILQGYRNPNSTFRECMLSMCHPTNETMNFWTHILPAIYFIWSTFVIFRDNLDLTHDAFALPFFVYSLSTCLYPAASALAHVLNTMSPHARHICFFVDYAALSFYSLGSAVAYKAYSFPLSQENAPFRKLYVPFASLIAVISMSMCCATRFMPSGILKKVFRMLTMAVPYMFVIIPIVQRYYLGNAEDLSGGMYLHLRQFLFALLSAFLYLSHIPERLSPGCFDILFHSHQIFHVTSILGTSDQMAAFFLDLQERRHLLARPGHDGLMPSHRSTIGLMTLVGTVNILQLMMFSSQLYRILPQHSQTTAAEKHSNLETSDQVINGRCTKGNSGISDVTHRVTYRGGKVASQAGNN</sequence>
<name>A0AAD9NC11_9ANNE</name>
<feature type="transmembrane region" description="Helical" evidence="7">
    <location>
        <begin position="184"/>
        <end position="206"/>
    </location>
</feature>
<proteinExistence type="inferred from homology"/>
<dbReference type="PANTHER" id="PTHR20855">
    <property type="entry name" value="ADIPOR/PROGESTIN RECEPTOR-RELATED"/>
    <property type="match status" value="1"/>
</dbReference>
<dbReference type="GO" id="GO:0016020">
    <property type="term" value="C:membrane"/>
    <property type="evidence" value="ECO:0007669"/>
    <property type="project" value="UniProtKB-SubCell"/>
</dbReference>
<dbReference type="EMBL" id="JAODUP010000094">
    <property type="protein sequence ID" value="KAK2162671.1"/>
    <property type="molecule type" value="Genomic_DNA"/>
</dbReference>
<keyword evidence="6" id="KW-0479">Metal-binding</keyword>
<feature type="transmembrane region" description="Helical" evidence="7">
    <location>
        <begin position="218"/>
        <end position="235"/>
    </location>
</feature>
<evidence type="ECO:0000256" key="1">
    <source>
        <dbReference type="ARBA" id="ARBA00004141"/>
    </source>
</evidence>
<dbReference type="PANTHER" id="PTHR20855:SF143">
    <property type="entry name" value="MEMBRANE PROGESTIN RECEPTOR EPSILON"/>
    <property type="match status" value="1"/>
</dbReference>
<feature type="transmembrane region" description="Helical" evidence="7">
    <location>
        <begin position="84"/>
        <end position="107"/>
    </location>
</feature>
<keyword evidence="9" id="KW-1185">Reference proteome</keyword>
<protein>
    <submittedName>
        <fullName evidence="8">Uncharacterized protein</fullName>
    </submittedName>
</protein>
<keyword evidence="5 7" id="KW-0472">Membrane</keyword>
<keyword evidence="3 7" id="KW-0812">Transmembrane</keyword>
<evidence type="ECO:0000313" key="9">
    <source>
        <dbReference type="Proteomes" id="UP001208570"/>
    </source>
</evidence>
<evidence type="ECO:0000256" key="6">
    <source>
        <dbReference type="PIRSR" id="PIRSR604254-1"/>
    </source>
</evidence>
<comment type="subcellular location">
    <subcellularLocation>
        <location evidence="1">Membrane</location>
        <topology evidence="1">Multi-pass membrane protein</topology>
    </subcellularLocation>
</comment>
<keyword evidence="4 7" id="KW-1133">Transmembrane helix</keyword>
<feature type="transmembrane region" description="Helical" evidence="7">
    <location>
        <begin position="119"/>
        <end position="142"/>
    </location>
</feature>
<gene>
    <name evidence="8" type="ORF">LSH36_94g05025</name>
</gene>
<dbReference type="GO" id="GO:0038023">
    <property type="term" value="F:signaling receptor activity"/>
    <property type="evidence" value="ECO:0007669"/>
    <property type="project" value="TreeGrafter"/>
</dbReference>
<keyword evidence="6" id="KW-0862">Zinc</keyword>
<feature type="binding site" evidence="6">
    <location>
        <position position="254"/>
    </location>
    <ligand>
        <name>Zn(2+)</name>
        <dbReference type="ChEBI" id="CHEBI:29105"/>
    </ligand>
</feature>
<reference evidence="8" key="1">
    <citation type="journal article" date="2023" name="Mol. Biol. Evol.">
        <title>Third-Generation Sequencing Reveals the Adaptive Role of the Epigenome in Three Deep-Sea Polychaetes.</title>
        <authorList>
            <person name="Perez M."/>
            <person name="Aroh O."/>
            <person name="Sun Y."/>
            <person name="Lan Y."/>
            <person name="Juniper S.K."/>
            <person name="Young C.R."/>
            <person name="Angers B."/>
            <person name="Qian P.Y."/>
        </authorList>
    </citation>
    <scope>NUCLEOTIDE SEQUENCE</scope>
    <source>
        <strain evidence="8">P08H-3</strain>
    </source>
</reference>
<dbReference type="Proteomes" id="UP001208570">
    <property type="component" value="Unassembled WGS sequence"/>
</dbReference>
<comment type="similarity">
    <text evidence="2">Belongs to the ADIPOR family.</text>
</comment>
<evidence type="ECO:0000256" key="4">
    <source>
        <dbReference type="ARBA" id="ARBA00022989"/>
    </source>
</evidence>